<dbReference type="Proteomes" id="UP000823486">
    <property type="component" value="Unassembled WGS sequence"/>
</dbReference>
<dbReference type="RefSeq" id="WP_204543672.1">
    <property type="nucleotide sequence ID" value="NZ_JAFBFI010000010.1"/>
</dbReference>
<accession>A0ABS2QJD5</accession>
<keyword evidence="2" id="KW-1185">Reference proteome</keyword>
<name>A0ABS2QJD5_9BACI</name>
<protein>
    <submittedName>
        <fullName evidence="1">Uncharacterized protein</fullName>
    </submittedName>
</protein>
<evidence type="ECO:0000313" key="1">
    <source>
        <dbReference type="EMBL" id="MBM7693105.1"/>
    </source>
</evidence>
<comment type="caution">
    <text evidence="1">The sequence shown here is derived from an EMBL/GenBank/DDBJ whole genome shotgun (WGS) entry which is preliminary data.</text>
</comment>
<reference evidence="1 2" key="1">
    <citation type="submission" date="2021-01" db="EMBL/GenBank/DDBJ databases">
        <title>Genomic Encyclopedia of Type Strains, Phase IV (KMG-IV): sequencing the most valuable type-strain genomes for metagenomic binning, comparative biology and taxonomic classification.</title>
        <authorList>
            <person name="Goeker M."/>
        </authorList>
    </citation>
    <scope>NUCLEOTIDE SEQUENCE [LARGE SCALE GENOMIC DNA]</scope>
    <source>
        <strain evidence="1 2">DSM 105482</strain>
    </source>
</reference>
<proteinExistence type="predicted"/>
<dbReference type="EMBL" id="JAFBFI010000010">
    <property type="protein sequence ID" value="MBM7693105.1"/>
    <property type="molecule type" value="Genomic_DNA"/>
</dbReference>
<gene>
    <name evidence="1" type="ORF">JOC77_002544</name>
</gene>
<organism evidence="1 2">
    <name type="scientific">Peribacillus deserti</name>
    <dbReference type="NCBI Taxonomy" id="673318"/>
    <lineage>
        <taxon>Bacteria</taxon>
        <taxon>Bacillati</taxon>
        <taxon>Bacillota</taxon>
        <taxon>Bacilli</taxon>
        <taxon>Bacillales</taxon>
        <taxon>Bacillaceae</taxon>
        <taxon>Peribacillus</taxon>
    </lineage>
</organism>
<evidence type="ECO:0000313" key="2">
    <source>
        <dbReference type="Proteomes" id="UP000823486"/>
    </source>
</evidence>
<sequence length="50" mass="5472">MMGYGGSGTIDGIILSRIVKNLIIDGFDDDFNLYAACFGEPEAIRLEKMT</sequence>